<proteinExistence type="predicted"/>
<gene>
    <name evidence="1" type="ORF">METZ01_LOCUS313198</name>
</gene>
<dbReference type="AlphaFoldDB" id="A0A382NGM3"/>
<protein>
    <submittedName>
        <fullName evidence="1">Uncharacterized protein</fullName>
    </submittedName>
</protein>
<evidence type="ECO:0000313" key="1">
    <source>
        <dbReference type="EMBL" id="SVC60344.1"/>
    </source>
</evidence>
<sequence length="74" mass="9288">MDEYVVKYLLKKNPKMTKEEAEIKAKKIWRNYCEQNKDRDDKREIEHKKRWEEALKWESYNTLFEHTDNHDLDD</sequence>
<dbReference type="EMBL" id="UINC01100347">
    <property type="protein sequence ID" value="SVC60344.1"/>
    <property type="molecule type" value="Genomic_DNA"/>
</dbReference>
<reference evidence="1" key="1">
    <citation type="submission" date="2018-05" db="EMBL/GenBank/DDBJ databases">
        <authorList>
            <person name="Lanie J.A."/>
            <person name="Ng W.-L."/>
            <person name="Kazmierczak K.M."/>
            <person name="Andrzejewski T.M."/>
            <person name="Davidsen T.M."/>
            <person name="Wayne K.J."/>
            <person name="Tettelin H."/>
            <person name="Glass J.I."/>
            <person name="Rusch D."/>
            <person name="Podicherti R."/>
            <person name="Tsui H.-C.T."/>
            <person name="Winkler M.E."/>
        </authorList>
    </citation>
    <scope>NUCLEOTIDE SEQUENCE</scope>
</reference>
<organism evidence="1">
    <name type="scientific">marine metagenome</name>
    <dbReference type="NCBI Taxonomy" id="408172"/>
    <lineage>
        <taxon>unclassified sequences</taxon>
        <taxon>metagenomes</taxon>
        <taxon>ecological metagenomes</taxon>
    </lineage>
</organism>
<name>A0A382NGM3_9ZZZZ</name>
<accession>A0A382NGM3</accession>